<keyword evidence="3" id="KW-0804">Transcription</keyword>
<dbReference type="InterPro" id="IPR006645">
    <property type="entry name" value="NGN-like_dom"/>
</dbReference>
<dbReference type="GO" id="GO:0031564">
    <property type="term" value="P:transcription antitermination"/>
    <property type="evidence" value="ECO:0007669"/>
    <property type="project" value="UniProtKB-KW"/>
</dbReference>
<dbReference type="EMBL" id="UINC01003672">
    <property type="protein sequence ID" value="SVA08312.1"/>
    <property type="molecule type" value="Genomic_DNA"/>
</dbReference>
<evidence type="ECO:0000313" key="5">
    <source>
        <dbReference type="EMBL" id="SVA08312.1"/>
    </source>
</evidence>
<name>A0A381SWD3_9ZZZZ</name>
<dbReference type="GO" id="GO:0006354">
    <property type="term" value="P:DNA-templated transcription elongation"/>
    <property type="evidence" value="ECO:0007669"/>
    <property type="project" value="InterPro"/>
</dbReference>
<dbReference type="SUPFAM" id="SSF82679">
    <property type="entry name" value="N-utilization substance G protein NusG, N-terminal domain"/>
    <property type="match status" value="1"/>
</dbReference>
<sequence>MVELVAAETVDSKTETEVTHEPQWYAVWTRSRHEQRVRVELEQKKFEAFLPTITRWSRWKDRKKRIDWPLFPGYCFARFDVAARLSILKCFGVVNIVSFDGVLAPIPEREIEGIRQLVDSDLQYDPCPLIQEGMMVEVMHGPLSGVVGRLTRKGSHARLVLSVDLIGQAVSVEIDAADARPY</sequence>
<accession>A0A381SWD3</accession>
<protein>
    <recommendedName>
        <fullName evidence="4">NusG-like N-terminal domain-containing protein</fullName>
    </recommendedName>
</protein>
<evidence type="ECO:0000256" key="1">
    <source>
        <dbReference type="ARBA" id="ARBA00022814"/>
    </source>
</evidence>
<dbReference type="AlphaFoldDB" id="A0A381SWD3"/>
<dbReference type="NCBIfam" id="NF033644">
    <property type="entry name" value="antiterm_UpxY"/>
    <property type="match status" value="1"/>
</dbReference>
<feature type="domain" description="NusG-like N-terminal" evidence="4">
    <location>
        <begin position="21"/>
        <end position="118"/>
    </location>
</feature>
<evidence type="ECO:0000259" key="4">
    <source>
        <dbReference type="SMART" id="SM00738"/>
    </source>
</evidence>
<proteinExistence type="predicted"/>
<dbReference type="InterPro" id="IPR043425">
    <property type="entry name" value="NusG-like"/>
</dbReference>
<dbReference type="CDD" id="cd09893">
    <property type="entry name" value="NGN_SP_TaA"/>
    <property type="match status" value="1"/>
</dbReference>
<dbReference type="InterPro" id="IPR008991">
    <property type="entry name" value="Translation_prot_SH3-like_sf"/>
</dbReference>
<dbReference type="Gene3D" id="3.30.70.940">
    <property type="entry name" value="NusG, N-terminal domain"/>
    <property type="match status" value="1"/>
</dbReference>
<dbReference type="SUPFAM" id="SSF50104">
    <property type="entry name" value="Translation proteins SH3-like domain"/>
    <property type="match status" value="1"/>
</dbReference>
<keyword evidence="2" id="KW-0805">Transcription regulation</keyword>
<keyword evidence="1" id="KW-0889">Transcription antitermination</keyword>
<dbReference type="PANTHER" id="PTHR30265">
    <property type="entry name" value="RHO-INTERACTING TRANSCRIPTION TERMINATION FACTOR NUSG"/>
    <property type="match status" value="1"/>
</dbReference>
<evidence type="ECO:0000256" key="2">
    <source>
        <dbReference type="ARBA" id="ARBA00023015"/>
    </source>
</evidence>
<evidence type="ECO:0000256" key="3">
    <source>
        <dbReference type="ARBA" id="ARBA00023163"/>
    </source>
</evidence>
<dbReference type="InterPro" id="IPR036735">
    <property type="entry name" value="NGN_dom_sf"/>
</dbReference>
<organism evidence="5">
    <name type="scientific">marine metagenome</name>
    <dbReference type="NCBI Taxonomy" id="408172"/>
    <lineage>
        <taxon>unclassified sequences</taxon>
        <taxon>metagenomes</taxon>
        <taxon>ecological metagenomes</taxon>
    </lineage>
</organism>
<dbReference type="Pfam" id="PF02357">
    <property type="entry name" value="NusG"/>
    <property type="match status" value="1"/>
</dbReference>
<reference evidence="5" key="1">
    <citation type="submission" date="2018-05" db="EMBL/GenBank/DDBJ databases">
        <authorList>
            <person name="Lanie J.A."/>
            <person name="Ng W.-L."/>
            <person name="Kazmierczak K.M."/>
            <person name="Andrzejewski T.M."/>
            <person name="Davidsen T.M."/>
            <person name="Wayne K.J."/>
            <person name="Tettelin H."/>
            <person name="Glass J.I."/>
            <person name="Rusch D."/>
            <person name="Podicherti R."/>
            <person name="Tsui H.-C.T."/>
            <person name="Winkler M.E."/>
        </authorList>
    </citation>
    <scope>NUCLEOTIDE SEQUENCE</scope>
</reference>
<dbReference type="SMART" id="SM00738">
    <property type="entry name" value="NGN"/>
    <property type="match status" value="1"/>
</dbReference>
<gene>
    <name evidence="5" type="ORF">METZ01_LOCUS61166</name>
</gene>
<dbReference type="PANTHER" id="PTHR30265:SF4">
    <property type="entry name" value="KOW MOTIF FAMILY PROTEIN, EXPRESSED"/>
    <property type="match status" value="1"/>
</dbReference>